<protein>
    <submittedName>
        <fullName evidence="2">Uncharacterized protein</fullName>
    </submittedName>
</protein>
<proteinExistence type="predicted"/>
<evidence type="ECO:0000256" key="1">
    <source>
        <dbReference type="SAM" id="SignalP"/>
    </source>
</evidence>
<accession>A0ABX6T977</accession>
<feature type="signal peptide" evidence="1">
    <location>
        <begin position="1"/>
        <end position="15"/>
    </location>
</feature>
<reference evidence="2 3" key="1">
    <citation type="submission" date="2020-08" db="EMBL/GenBank/DDBJ databases">
        <title>Genome sequence of Sphingomonas sediminicola KACC 15039T.</title>
        <authorList>
            <person name="Hyun D.-W."/>
            <person name="Bae J.-W."/>
        </authorList>
    </citation>
    <scope>NUCLEOTIDE SEQUENCE [LARGE SCALE GENOMIC DNA]</scope>
    <source>
        <strain evidence="2 3">KACC 15039</strain>
    </source>
</reference>
<keyword evidence="1" id="KW-0732">Signal</keyword>
<dbReference type="Proteomes" id="UP000516105">
    <property type="component" value="Chromosome"/>
</dbReference>
<dbReference type="EMBL" id="CP060782">
    <property type="protein sequence ID" value="QNP45507.1"/>
    <property type="molecule type" value="Genomic_DNA"/>
</dbReference>
<evidence type="ECO:0000313" key="3">
    <source>
        <dbReference type="Proteomes" id="UP000516105"/>
    </source>
</evidence>
<sequence length="73" mass="7883">MLPLFLAAISANASAEPAMHVVAAQPAQATIRIIRGAEIHFSETTGFDESIVRTALVRERDGSIRSAPLVEFY</sequence>
<keyword evidence="3" id="KW-1185">Reference proteome</keyword>
<feature type="chain" id="PRO_5045383595" evidence="1">
    <location>
        <begin position="16"/>
        <end position="73"/>
    </location>
</feature>
<gene>
    <name evidence="2" type="ORF">H9L14_13215</name>
</gene>
<organism evidence="2 3">
    <name type="scientific">Sphingomonas sediminicola</name>
    <dbReference type="NCBI Taxonomy" id="386874"/>
    <lineage>
        <taxon>Bacteria</taxon>
        <taxon>Pseudomonadati</taxon>
        <taxon>Pseudomonadota</taxon>
        <taxon>Alphaproteobacteria</taxon>
        <taxon>Sphingomonadales</taxon>
        <taxon>Sphingomonadaceae</taxon>
        <taxon>Sphingomonas</taxon>
    </lineage>
</organism>
<evidence type="ECO:0000313" key="2">
    <source>
        <dbReference type="EMBL" id="QNP45507.1"/>
    </source>
</evidence>
<name>A0ABX6T977_9SPHN</name>
<dbReference type="RefSeq" id="WP_187708463.1">
    <property type="nucleotide sequence ID" value="NZ_CP060782.1"/>
</dbReference>